<feature type="compositionally biased region" description="Pro residues" evidence="1">
    <location>
        <begin position="16"/>
        <end position="29"/>
    </location>
</feature>
<feature type="region of interest" description="Disordered" evidence="1">
    <location>
        <begin position="1"/>
        <end position="29"/>
    </location>
</feature>
<comment type="caution">
    <text evidence="2">The sequence shown here is derived from an EMBL/GenBank/DDBJ whole genome shotgun (WGS) entry which is preliminary data.</text>
</comment>
<evidence type="ECO:0000313" key="2">
    <source>
        <dbReference type="EMBL" id="KKN15397.1"/>
    </source>
</evidence>
<dbReference type="AlphaFoldDB" id="A0A0F9NTL2"/>
<protein>
    <submittedName>
        <fullName evidence="2">Uncharacterized protein</fullName>
    </submittedName>
</protein>
<name>A0A0F9NTL2_9ZZZZ</name>
<sequence length="343" mass="36218">MYGQVPATPAPQYGAPIPPQYGAPPPVPGQPMVPFPTQVAGGQMMPPAEIKWSGLSTGGAFKVPVVSFIGRLTEMVEDSSSQYGLRIIEKYDQVQILESPVPWPWATIDVSIKYSDRESSGWGYHVESAKALGVAVNATSLAEAKADLIGKIYEMRQSQQSYGEDRVTHQPMQGDVWKFVRIIPVGQPTGFPQPQYVQPQPVVIPAPAAAPAPVPQPVAQPQPPALVATPVAVVAPIPTPAPVPAPTPEVVAAPVLVPAPAPALAPAGAVDLVPNPNDTAAIRAKKLLNGKALNEWLGVALIDDKIKADPSFINTIYDQSFIVGLKAQNQVVLGTDGKFQVIA</sequence>
<gene>
    <name evidence="2" type="ORF">LCGC14_0986390</name>
</gene>
<accession>A0A0F9NTL2</accession>
<reference evidence="2" key="1">
    <citation type="journal article" date="2015" name="Nature">
        <title>Complex archaea that bridge the gap between prokaryotes and eukaryotes.</title>
        <authorList>
            <person name="Spang A."/>
            <person name="Saw J.H."/>
            <person name="Jorgensen S.L."/>
            <person name="Zaremba-Niedzwiedzka K."/>
            <person name="Martijn J."/>
            <person name="Lind A.E."/>
            <person name="van Eijk R."/>
            <person name="Schleper C."/>
            <person name="Guy L."/>
            <person name="Ettema T.J."/>
        </authorList>
    </citation>
    <scope>NUCLEOTIDE SEQUENCE</scope>
</reference>
<proteinExistence type="predicted"/>
<dbReference type="EMBL" id="LAZR01003716">
    <property type="protein sequence ID" value="KKN15397.1"/>
    <property type="molecule type" value="Genomic_DNA"/>
</dbReference>
<organism evidence="2">
    <name type="scientific">marine sediment metagenome</name>
    <dbReference type="NCBI Taxonomy" id="412755"/>
    <lineage>
        <taxon>unclassified sequences</taxon>
        <taxon>metagenomes</taxon>
        <taxon>ecological metagenomes</taxon>
    </lineage>
</organism>
<evidence type="ECO:0000256" key="1">
    <source>
        <dbReference type="SAM" id="MobiDB-lite"/>
    </source>
</evidence>